<keyword evidence="2" id="KW-1185">Reference proteome</keyword>
<evidence type="ECO:0000313" key="2">
    <source>
        <dbReference type="Proteomes" id="UP000799423"/>
    </source>
</evidence>
<dbReference type="AlphaFoldDB" id="A0A6A7AQU3"/>
<dbReference type="EMBL" id="MU006377">
    <property type="protein sequence ID" value="KAF2844475.1"/>
    <property type="molecule type" value="Genomic_DNA"/>
</dbReference>
<organism evidence="1 2">
    <name type="scientific">Plenodomus tracheiphilus IPT5</name>
    <dbReference type="NCBI Taxonomy" id="1408161"/>
    <lineage>
        <taxon>Eukaryota</taxon>
        <taxon>Fungi</taxon>
        <taxon>Dikarya</taxon>
        <taxon>Ascomycota</taxon>
        <taxon>Pezizomycotina</taxon>
        <taxon>Dothideomycetes</taxon>
        <taxon>Pleosporomycetidae</taxon>
        <taxon>Pleosporales</taxon>
        <taxon>Pleosporineae</taxon>
        <taxon>Leptosphaeriaceae</taxon>
        <taxon>Plenodomus</taxon>
    </lineage>
</organism>
<dbReference type="Proteomes" id="UP000799423">
    <property type="component" value="Unassembled WGS sequence"/>
</dbReference>
<reference evidence="1" key="1">
    <citation type="submission" date="2020-01" db="EMBL/GenBank/DDBJ databases">
        <authorList>
            <consortium name="DOE Joint Genome Institute"/>
            <person name="Haridas S."/>
            <person name="Albert R."/>
            <person name="Binder M."/>
            <person name="Bloem J."/>
            <person name="Labutti K."/>
            <person name="Salamov A."/>
            <person name="Andreopoulos B."/>
            <person name="Baker S.E."/>
            <person name="Barry K."/>
            <person name="Bills G."/>
            <person name="Bluhm B.H."/>
            <person name="Cannon C."/>
            <person name="Castanera R."/>
            <person name="Culley D.E."/>
            <person name="Daum C."/>
            <person name="Ezra D."/>
            <person name="Gonzalez J.B."/>
            <person name="Henrissat B."/>
            <person name="Kuo A."/>
            <person name="Liang C."/>
            <person name="Lipzen A."/>
            <person name="Lutzoni F."/>
            <person name="Magnuson J."/>
            <person name="Mondo S."/>
            <person name="Nolan M."/>
            <person name="Ohm R."/>
            <person name="Pangilinan J."/>
            <person name="Park H.-J."/>
            <person name="Ramirez L."/>
            <person name="Alfaro M."/>
            <person name="Sun H."/>
            <person name="Tritt A."/>
            <person name="Yoshinaga Y."/>
            <person name="Zwiers L.-H."/>
            <person name="Turgeon B.G."/>
            <person name="Goodwin S.B."/>
            <person name="Spatafora J.W."/>
            <person name="Crous P.W."/>
            <person name="Grigoriev I.V."/>
        </authorList>
    </citation>
    <scope>NUCLEOTIDE SEQUENCE</scope>
    <source>
        <strain evidence="1">IPT5</strain>
    </source>
</reference>
<proteinExistence type="predicted"/>
<evidence type="ECO:0000313" key="1">
    <source>
        <dbReference type="EMBL" id="KAF2844475.1"/>
    </source>
</evidence>
<accession>A0A6A7AQU3</accession>
<sequence>MMDGDSAPPAYEENTAAAKYNWKIRNARNRSDFEVHRKPEVDDYRKHLECMKDTVLGYSHSVGSPTSPVDQSQHVAVEYSQAFGDVGHLICEYQACLEKIKPLQEEDVLFLLLSRYARSTGSGVYLEIRKSSDLQVYDSELAEPHHTAGMQENLAFGSGVVNALVSMDTDAPLSINSQEENFLYEPIPQTPSLDTAECTVTINFPDMLLVNEAVPYLPPAYPTTQQQQDQQIDQDIDMRISDWGLLPKQLQPPSFRVHRCHHEGMELGGEGDESELPEGFPEAVKQICQVPDNIYHVGFYIDNRSHRSLPATEGGMQAFECHILSGDTRIYITVQRQGDRLEYNCFRDEEVWATCHDGHEECQGCVQET</sequence>
<dbReference type="OrthoDB" id="3789406at2759"/>
<protein>
    <submittedName>
        <fullName evidence="1">Uncharacterized protein</fullName>
    </submittedName>
</protein>
<name>A0A6A7AQU3_9PLEO</name>
<gene>
    <name evidence="1" type="ORF">T440DRAFT_559586</name>
</gene>